<dbReference type="Gene3D" id="3.30.565.10">
    <property type="entry name" value="Histidine kinase-like ATPase, C-terminal domain"/>
    <property type="match status" value="1"/>
</dbReference>
<evidence type="ECO:0000256" key="1">
    <source>
        <dbReference type="ARBA" id="ARBA00000085"/>
    </source>
</evidence>
<dbReference type="InterPro" id="IPR011102">
    <property type="entry name" value="Sig_transdc_His_kinase_HWE"/>
</dbReference>
<accession>A0A504TVN2</accession>
<dbReference type="PANTHER" id="PTHR41523:SF8">
    <property type="entry name" value="ETHYLENE RESPONSE SENSOR PROTEIN"/>
    <property type="match status" value="1"/>
</dbReference>
<organism evidence="10 11">
    <name type="scientific">Rhizobium glycinendophyticum</name>
    <dbReference type="NCBI Taxonomy" id="2589807"/>
    <lineage>
        <taxon>Bacteria</taxon>
        <taxon>Pseudomonadati</taxon>
        <taxon>Pseudomonadota</taxon>
        <taxon>Alphaproteobacteria</taxon>
        <taxon>Hyphomicrobiales</taxon>
        <taxon>Rhizobiaceae</taxon>
        <taxon>Rhizobium/Agrobacterium group</taxon>
        <taxon>Rhizobium</taxon>
    </lineage>
</organism>
<evidence type="ECO:0000256" key="2">
    <source>
        <dbReference type="ARBA" id="ARBA00012438"/>
    </source>
</evidence>
<evidence type="ECO:0000256" key="4">
    <source>
        <dbReference type="ARBA" id="ARBA00022679"/>
    </source>
</evidence>
<feature type="domain" description="Histidine kinase" evidence="9">
    <location>
        <begin position="365"/>
        <end position="547"/>
    </location>
</feature>
<feature type="transmembrane region" description="Helical" evidence="8">
    <location>
        <begin position="48"/>
        <end position="69"/>
    </location>
</feature>
<evidence type="ECO:0000256" key="5">
    <source>
        <dbReference type="ARBA" id="ARBA00022741"/>
    </source>
</evidence>
<dbReference type="InterPro" id="IPR005467">
    <property type="entry name" value="His_kinase_dom"/>
</dbReference>
<dbReference type="SMART" id="SM00387">
    <property type="entry name" value="HATPase_c"/>
    <property type="match status" value="1"/>
</dbReference>
<dbReference type="EC" id="2.7.13.3" evidence="2"/>
<dbReference type="GO" id="GO:0005524">
    <property type="term" value="F:ATP binding"/>
    <property type="evidence" value="ECO:0007669"/>
    <property type="project" value="UniProtKB-KW"/>
</dbReference>
<evidence type="ECO:0000256" key="3">
    <source>
        <dbReference type="ARBA" id="ARBA00022553"/>
    </source>
</evidence>
<dbReference type="InterPro" id="IPR029151">
    <property type="entry name" value="Sensor-like_sf"/>
</dbReference>
<dbReference type="EMBL" id="VFYP01000005">
    <property type="protein sequence ID" value="TPP05497.1"/>
    <property type="molecule type" value="Genomic_DNA"/>
</dbReference>
<keyword evidence="8" id="KW-0812">Transmembrane</keyword>
<keyword evidence="8" id="KW-1133">Transmembrane helix</keyword>
<dbReference type="InterPro" id="IPR054327">
    <property type="entry name" value="His-kinase-like_sensor"/>
</dbReference>
<evidence type="ECO:0000313" key="10">
    <source>
        <dbReference type="EMBL" id="TPP05497.1"/>
    </source>
</evidence>
<feature type="transmembrane region" description="Helical" evidence="8">
    <location>
        <begin position="317"/>
        <end position="336"/>
    </location>
</feature>
<evidence type="ECO:0000256" key="8">
    <source>
        <dbReference type="SAM" id="Phobius"/>
    </source>
</evidence>
<dbReference type="Pfam" id="PF22588">
    <property type="entry name" value="dCache_1_like"/>
    <property type="match status" value="1"/>
</dbReference>
<protein>
    <recommendedName>
        <fullName evidence="2">histidine kinase</fullName>
        <ecNumber evidence="2">2.7.13.3</ecNumber>
    </recommendedName>
</protein>
<keyword evidence="11" id="KW-1185">Reference proteome</keyword>
<dbReference type="Gene3D" id="3.30.450.20">
    <property type="entry name" value="PAS domain"/>
    <property type="match status" value="3"/>
</dbReference>
<keyword evidence="6 10" id="KW-0418">Kinase</keyword>
<dbReference type="CDD" id="cd12914">
    <property type="entry name" value="PDC1_DGC_like"/>
    <property type="match status" value="1"/>
</dbReference>
<dbReference type="InterPro" id="IPR036890">
    <property type="entry name" value="HATPase_C_sf"/>
</dbReference>
<dbReference type="GO" id="GO:0004673">
    <property type="term" value="F:protein histidine kinase activity"/>
    <property type="evidence" value="ECO:0007669"/>
    <property type="project" value="UniProtKB-EC"/>
</dbReference>
<dbReference type="InterPro" id="IPR003594">
    <property type="entry name" value="HATPase_dom"/>
</dbReference>
<evidence type="ECO:0000256" key="6">
    <source>
        <dbReference type="ARBA" id="ARBA00022777"/>
    </source>
</evidence>
<dbReference type="AlphaFoldDB" id="A0A504TVN2"/>
<comment type="caution">
    <text evidence="10">The sequence shown here is derived from an EMBL/GenBank/DDBJ whole genome shotgun (WGS) entry which is preliminary data.</text>
</comment>
<dbReference type="CDD" id="cd12915">
    <property type="entry name" value="PDC2_DGC_like"/>
    <property type="match status" value="1"/>
</dbReference>
<keyword evidence="4" id="KW-0808">Transferase</keyword>
<dbReference type="SMART" id="SM00911">
    <property type="entry name" value="HWE_HK"/>
    <property type="match status" value="1"/>
</dbReference>
<dbReference type="InterPro" id="IPR011495">
    <property type="entry name" value="Sig_transdc_His_kin_sub2_dim/P"/>
</dbReference>
<keyword evidence="3" id="KW-0597">Phosphoprotein</keyword>
<proteinExistence type="predicted"/>
<keyword evidence="7" id="KW-0067">ATP-binding</keyword>
<sequence length="547" mass="60357">MTLPHWNTPAILVPAKLAAVRKRACPQGEFGVREFDMERQSSASAQRFATTATLIAWIGFVALAATWGVQSYHNTVRAAEDRVATSTHIVATHATWVYELGVQATRRIADAVKEPHDPANGGTTVRDISDAVQDLPGAVKAYVVDAEGHTLYSTDPNVKPIDITDRDYFVALKEGRTEYVSSLLISRLNNDRIFVFSRRLERDGAFAGAVTVSLSGDIMKPIWESVDLGGSFSVGFIRNDGMLVARYPKPDRELDMSNHPLFTNYLKTADQGTYLSQISPMDGVRRLVGYRKVDGTPFIAIAAADYDLLMQPFWRDMTVLASVTILACLGSLAAAWRTRQLLRDQDHQSAALQVALENNEFLLREVHHRVKNNLQSVMSLIRLHMKGNEKSEALGNRIKAMVAVHEQIYQRDSFSQLDAAELVETVTHNVVAAHGADVQVEFDLAPMKVSNDRATSLALLINELVTNSLKYAFAEDERGRLTLILQPLGDDGFSSLEVIDNGRGFDPETLSKGTGTRLIEGSIRQLDGSFELDGSAGTRFKARIKLV</sequence>
<dbReference type="Proteomes" id="UP000316429">
    <property type="component" value="Unassembled WGS sequence"/>
</dbReference>
<dbReference type="PANTHER" id="PTHR41523">
    <property type="entry name" value="TWO-COMPONENT SYSTEM SENSOR PROTEIN"/>
    <property type="match status" value="1"/>
</dbReference>
<keyword evidence="8" id="KW-0472">Membrane</keyword>
<evidence type="ECO:0000313" key="11">
    <source>
        <dbReference type="Proteomes" id="UP000316429"/>
    </source>
</evidence>
<dbReference type="SUPFAM" id="SSF55874">
    <property type="entry name" value="ATPase domain of HSP90 chaperone/DNA topoisomerase II/histidine kinase"/>
    <property type="match status" value="1"/>
</dbReference>
<evidence type="ECO:0000259" key="9">
    <source>
        <dbReference type="PROSITE" id="PS50109"/>
    </source>
</evidence>
<dbReference type="Pfam" id="PF07568">
    <property type="entry name" value="HisKA_2"/>
    <property type="match status" value="1"/>
</dbReference>
<dbReference type="PROSITE" id="PS50109">
    <property type="entry name" value="HIS_KIN"/>
    <property type="match status" value="1"/>
</dbReference>
<comment type="catalytic activity">
    <reaction evidence="1">
        <text>ATP + protein L-histidine = ADP + protein N-phospho-L-histidine.</text>
        <dbReference type="EC" id="2.7.13.3"/>
    </reaction>
</comment>
<dbReference type="Pfam" id="PF02518">
    <property type="entry name" value="HATPase_c"/>
    <property type="match status" value="1"/>
</dbReference>
<evidence type="ECO:0000256" key="7">
    <source>
        <dbReference type="ARBA" id="ARBA00022840"/>
    </source>
</evidence>
<keyword evidence="5" id="KW-0547">Nucleotide-binding</keyword>
<name>A0A504TVN2_9HYPH</name>
<dbReference type="SUPFAM" id="SSF103190">
    <property type="entry name" value="Sensory domain-like"/>
    <property type="match status" value="1"/>
</dbReference>
<gene>
    <name evidence="10" type="ORF">FJQ55_21040</name>
</gene>
<reference evidence="10 11" key="1">
    <citation type="submission" date="2019-06" db="EMBL/GenBank/DDBJ databases">
        <title>Rhizobium sp. CL12 isolated from roots of soybean.</title>
        <authorList>
            <person name="Wang C."/>
        </authorList>
    </citation>
    <scope>NUCLEOTIDE SEQUENCE [LARGE SCALE GENOMIC DNA]</scope>
    <source>
        <strain evidence="10 11">CL12</strain>
    </source>
</reference>